<evidence type="ECO:0000256" key="1">
    <source>
        <dbReference type="ARBA" id="ARBA00002976"/>
    </source>
</evidence>
<comment type="similarity">
    <text evidence="2">Belongs to the IRC6 family.</text>
</comment>
<evidence type="ECO:0000313" key="5">
    <source>
        <dbReference type="EMBL" id="SMN22740.1"/>
    </source>
</evidence>
<dbReference type="Proteomes" id="UP000196158">
    <property type="component" value="Unassembled WGS sequence"/>
</dbReference>
<protein>
    <recommendedName>
        <fullName evidence="3">Increased recombination centers protein 6</fullName>
    </recommendedName>
</protein>
<dbReference type="PANTHER" id="PTHR28043">
    <property type="entry name" value="INCREASED RECOMBINATION CENTERS PROTEIN 6"/>
    <property type="match status" value="1"/>
</dbReference>
<dbReference type="EMBL" id="FXLY01000013">
    <property type="protein sequence ID" value="SMN22740.1"/>
    <property type="molecule type" value="Genomic_DNA"/>
</dbReference>
<dbReference type="Gene3D" id="3.40.50.11960">
    <property type="match status" value="1"/>
</dbReference>
<evidence type="ECO:0000256" key="3">
    <source>
        <dbReference type="ARBA" id="ARBA00015902"/>
    </source>
</evidence>
<dbReference type="GO" id="GO:0016192">
    <property type="term" value="P:vesicle-mediated transport"/>
    <property type="evidence" value="ECO:0007669"/>
    <property type="project" value="InterPro"/>
</dbReference>
<proteinExistence type="inferred from homology"/>
<evidence type="ECO:0000313" key="6">
    <source>
        <dbReference type="Proteomes" id="UP000196158"/>
    </source>
</evidence>
<keyword evidence="4" id="KW-0160">Chromosomal rearrangement</keyword>
<evidence type="ECO:0000256" key="2">
    <source>
        <dbReference type="ARBA" id="ARBA00007973"/>
    </source>
</evidence>
<dbReference type="Pfam" id="PF10199">
    <property type="entry name" value="Adaptin_binding"/>
    <property type="match status" value="1"/>
</dbReference>
<dbReference type="OrthoDB" id="10261384at2759"/>
<dbReference type="InterPro" id="IPR034627">
    <property type="entry name" value="Irc6"/>
</dbReference>
<dbReference type="PANTHER" id="PTHR28043:SF1">
    <property type="entry name" value="INCREASED RECOMBINATION CENTERS PROTEIN 6"/>
    <property type="match status" value="1"/>
</dbReference>
<keyword evidence="6" id="KW-1185">Reference proteome</keyword>
<gene>
    <name evidence="5" type="ORF">KASA_0F01584G</name>
</gene>
<organism evidence="5 6">
    <name type="scientific">Maudiozyma saulgeensis</name>
    <dbReference type="NCBI Taxonomy" id="1789683"/>
    <lineage>
        <taxon>Eukaryota</taxon>
        <taxon>Fungi</taxon>
        <taxon>Dikarya</taxon>
        <taxon>Ascomycota</taxon>
        <taxon>Saccharomycotina</taxon>
        <taxon>Saccharomycetes</taxon>
        <taxon>Saccharomycetales</taxon>
        <taxon>Saccharomycetaceae</taxon>
        <taxon>Maudiozyma</taxon>
    </lineage>
</organism>
<comment type="function">
    <text evidence="1">Involved in gross chromosomal rearrangements (GCRs) and telomere healing.</text>
</comment>
<sequence length="242" mass="27876">MTRDKILIAYNKNADFHHFDTIKKIFDGCLDTVEYKATDSILKGLQWKTKYYSADFDLYIDRYESLDQWLDDLKDPECDVLRDALAGLIIIDDVDQKQVSILNKKDSPTVHEESFLVWCNTKDEFSQDETDDMNVRIAVDGASLEIIRLHSEEMNEFSDTVGIERVKEIIDTYQWPNMVKESLENSVRTGKAPSDMDNLDSIVQKLNNARSHYQSLDKDNDEADANSFADEIAKEVSERLGL</sequence>
<evidence type="ECO:0000256" key="4">
    <source>
        <dbReference type="ARBA" id="ARBA00022447"/>
    </source>
</evidence>
<dbReference type="GO" id="GO:0030674">
    <property type="term" value="F:protein-macromolecule adaptor activity"/>
    <property type="evidence" value="ECO:0007669"/>
    <property type="project" value="TreeGrafter"/>
</dbReference>
<dbReference type="STRING" id="1789683.A0A1X7RB95"/>
<reference evidence="5 6" key="1">
    <citation type="submission" date="2017-04" db="EMBL/GenBank/DDBJ databases">
        <authorList>
            <person name="Afonso C.L."/>
            <person name="Miller P.J."/>
            <person name="Scott M.A."/>
            <person name="Spackman E."/>
            <person name="Goraichik I."/>
            <person name="Dimitrov K.M."/>
            <person name="Suarez D.L."/>
            <person name="Swayne D.E."/>
        </authorList>
    </citation>
    <scope>NUCLEOTIDE SEQUENCE [LARGE SCALE GENOMIC DNA]</scope>
</reference>
<accession>A0A1X7RB95</accession>
<dbReference type="AlphaFoldDB" id="A0A1X7RB95"/>
<name>A0A1X7RB95_9SACH</name>